<dbReference type="Pfam" id="PF05719">
    <property type="entry name" value="GPP34"/>
    <property type="match status" value="1"/>
</dbReference>
<comment type="subcellular location">
    <subcellularLocation>
        <location evidence="1">Golgi apparatus membrane</location>
        <topology evidence="1">Peripheral membrane protein</topology>
        <orientation evidence="1">Cytoplasmic side</orientation>
    </subcellularLocation>
</comment>
<dbReference type="Proteomes" id="UP001500575">
    <property type="component" value="Unassembled WGS sequence"/>
</dbReference>
<proteinExistence type="predicted"/>
<dbReference type="InterPro" id="IPR008628">
    <property type="entry name" value="GPP34-like"/>
</dbReference>
<evidence type="ECO:0000256" key="4">
    <source>
        <dbReference type="ARBA" id="ARBA00023136"/>
    </source>
</evidence>
<reference evidence="5 6" key="1">
    <citation type="journal article" date="2019" name="Int. J. Syst. Evol. Microbiol.">
        <title>The Global Catalogue of Microorganisms (GCM) 10K type strain sequencing project: providing services to taxonomists for standard genome sequencing and annotation.</title>
        <authorList>
            <consortium name="The Broad Institute Genomics Platform"/>
            <consortium name="The Broad Institute Genome Sequencing Center for Infectious Disease"/>
            <person name="Wu L."/>
            <person name="Ma J."/>
        </authorList>
    </citation>
    <scope>NUCLEOTIDE SEQUENCE [LARGE SCALE GENOMIC DNA]</scope>
    <source>
        <strain evidence="5 6">JCM 16021</strain>
    </source>
</reference>
<evidence type="ECO:0000256" key="2">
    <source>
        <dbReference type="ARBA" id="ARBA00023034"/>
    </source>
</evidence>
<name>A0ABN2XNM9_9ACTN</name>
<accession>A0ABN2XNM9</accession>
<protein>
    <recommendedName>
        <fullName evidence="7">GPP34 family phosphoprotein</fullName>
    </recommendedName>
</protein>
<evidence type="ECO:0000256" key="3">
    <source>
        <dbReference type="ARBA" id="ARBA00023121"/>
    </source>
</evidence>
<evidence type="ECO:0008006" key="7">
    <source>
        <dbReference type="Google" id="ProtNLM"/>
    </source>
</evidence>
<evidence type="ECO:0000256" key="1">
    <source>
        <dbReference type="ARBA" id="ARBA00004255"/>
    </source>
</evidence>
<dbReference type="RefSeq" id="WP_344301918.1">
    <property type="nucleotide sequence ID" value="NZ_BAAAQQ010000002.1"/>
</dbReference>
<dbReference type="InterPro" id="IPR038261">
    <property type="entry name" value="GPP34-like_sf"/>
</dbReference>
<keyword evidence="2" id="KW-0333">Golgi apparatus</keyword>
<dbReference type="EMBL" id="BAAAQQ010000002">
    <property type="protein sequence ID" value="GAA2115046.1"/>
    <property type="molecule type" value="Genomic_DNA"/>
</dbReference>
<gene>
    <name evidence="5" type="ORF">GCM10009843_03930</name>
</gene>
<keyword evidence="3" id="KW-0446">Lipid-binding</keyword>
<keyword evidence="6" id="KW-1185">Reference proteome</keyword>
<keyword evidence="4" id="KW-0472">Membrane</keyword>
<sequence length="232" mass="24449">MTLIAEDLLLLMLDDDTGTVQGSVELTPLLGGALLAELALMDAVRIGEKKGLWVPAKVRISMADAPDLPPRDPLLAEAFQLVHEKDRSAQDLVGRLGKGARDKLTTRLVDAGILERKESKILGIFPRTTWPAADRRHEEALRRDLTAVLVEGTEPDPRLGTIVALLVAAGRAHKTVPHLGVTDRDVKARARAVAEGNWAAKAVKDAIDAVTAATMAAVTAAATAAAIGTGGS</sequence>
<comment type="caution">
    <text evidence="5">The sequence shown here is derived from an EMBL/GenBank/DDBJ whole genome shotgun (WGS) entry which is preliminary data.</text>
</comment>
<dbReference type="Gene3D" id="1.10.3630.10">
    <property type="entry name" value="yeast vps74-n-term truncation variant domain like"/>
    <property type="match status" value="1"/>
</dbReference>
<evidence type="ECO:0000313" key="6">
    <source>
        <dbReference type="Proteomes" id="UP001500575"/>
    </source>
</evidence>
<evidence type="ECO:0000313" key="5">
    <source>
        <dbReference type="EMBL" id="GAA2115046.1"/>
    </source>
</evidence>
<organism evidence="5 6">
    <name type="scientific">Nocardioides bigeumensis</name>
    <dbReference type="NCBI Taxonomy" id="433657"/>
    <lineage>
        <taxon>Bacteria</taxon>
        <taxon>Bacillati</taxon>
        <taxon>Actinomycetota</taxon>
        <taxon>Actinomycetes</taxon>
        <taxon>Propionibacteriales</taxon>
        <taxon>Nocardioidaceae</taxon>
        <taxon>Nocardioides</taxon>
    </lineage>
</organism>